<evidence type="ECO:0000256" key="9">
    <source>
        <dbReference type="HAMAP-Rule" id="MF_00087"/>
    </source>
</evidence>
<proteinExistence type="inferred from homology"/>
<feature type="domain" description="Quinate/shikimate 5-dehydrogenase/glutamyl-tRNA reductase" evidence="16">
    <location>
        <begin position="173"/>
        <end position="307"/>
    </location>
</feature>
<evidence type="ECO:0000256" key="12">
    <source>
        <dbReference type="PIRSR" id="PIRSR000445-3"/>
    </source>
</evidence>
<dbReference type="RefSeq" id="WP_137713635.1">
    <property type="nucleotide sequence ID" value="NZ_CP034035.1"/>
</dbReference>
<name>A0A4P8QNJ0_9GAMM</name>
<organism evidence="18 19">
    <name type="scientific">Brenneria rubrifaciens</name>
    <dbReference type="NCBI Taxonomy" id="55213"/>
    <lineage>
        <taxon>Bacteria</taxon>
        <taxon>Pseudomonadati</taxon>
        <taxon>Pseudomonadota</taxon>
        <taxon>Gammaproteobacteria</taxon>
        <taxon>Enterobacterales</taxon>
        <taxon>Pectobacteriaceae</taxon>
        <taxon>Brenneria</taxon>
    </lineage>
</organism>
<dbReference type="HAMAP" id="MF_00087">
    <property type="entry name" value="Glu_tRNA_reductase"/>
    <property type="match status" value="1"/>
</dbReference>
<dbReference type="Pfam" id="PF00745">
    <property type="entry name" value="GlutR_dimer"/>
    <property type="match status" value="1"/>
</dbReference>
<sequence length="419" mass="46652">MTLLALGINHKTAPVSLRERVVFSPDTLEQALHSLLQQPLVQGGVLLSTCNRTELYLSIEAQQENQLEQLIDWLCQYHHLDPDEVSQSLYWHQDNAAVSHLMRVASGLDSLVLGEPQILGQVKKAFAESQRGQWLSGELERMFQKSFTVAKRVRTETDIGASAVSVAFAACTLARQIFESLAEINVLLVGAGETIELVARHLREHRVQRMVIANRTRERAQALATEVGAEVITLAELDEELAHADIVISSTASTLPIIGKGMMERTLKARRNQPMLMVDIAVPRDIEPEVGKLPNVYLYSVDDLHAIIQHNLAQRKTAAIQAESIVQQESADFMAWLRSQSAVETIRDYRAQADELRAEMTAKALAAIQQGSDVETVIQELTHRLTNRLIHAPTKSLQQAARDGDLHRLQILRDSLGLD</sequence>
<dbReference type="InterPro" id="IPR036453">
    <property type="entry name" value="GluRdtase_dimer_dom_sf"/>
</dbReference>
<dbReference type="EC" id="1.2.1.70" evidence="3 9"/>
<evidence type="ECO:0000256" key="14">
    <source>
        <dbReference type="RuleBase" id="RU000584"/>
    </source>
</evidence>
<dbReference type="EMBL" id="CP034035">
    <property type="protein sequence ID" value="QCR08597.1"/>
    <property type="molecule type" value="Genomic_DNA"/>
</dbReference>
<evidence type="ECO:0000256" key="11">
    <source>
        <dbReference type="PIRSR" id="PIRSR000445-2"/>
    </source>
</evidence>
<comment type="function">
    <text evidence="9">Catalyzes the NADPH-dependent reduction of glutamyl-tRNA(Glu) to glutamate 1-semialdehyde (GSA).</text>
</comment>
<dbReference type="FunFam" id="3.40.50.720:FF:000031">
    <property type="entry name" value="Glutamyl-tRNA reductase"/>
    <property type="match status" value="1"/>
</dbReference>
<comment type="catalytic activity">
    <reaction evidence="7 9 14">
        <text>(S)-4-amino-5-oxopentanoate + tRNA(Glu) + NADP(+) = L-glutamyl-tRNA(Glu) + NADPH + H(+)</text>
        <dbReference type="Rhea" id="RHEA:12344"/>
        <dbReference type="Rhea" id="RHEA-COMP:9663"/>
        <dbReference type="Rhea" id="RHEA-COMP:9680"/>
        <dbReference type="ChEBI" id="CHEBI:15378"/>
        <dbReference type="ChEBI" id="CHEBI:57501"/>
        <dbReference type="ChEBI" id="CHEBI:57783"/>
        <dbReference type="ChEBI" id="CHEBI:58349"/>
        <dbReference type="ChEBI" id="CHEBI:78442"/>
        <dbReference type="ChEBI" id="CHEBI:78520"/>
        <dbReference type="EC" id="1.2.1.70"/>
    </reaction>
</comment>
<dbReference type="AlphaFoldDB" id="A0A4P8QNJ0"/>
<dbReference type="InterPro" id="IPR000343">
    <property type="entry name" value="4pyrrol_synth_GluRdtase"/>
</dbReference>
<keyword evidence="19" id="KW-1185">Reference proteome</keyword>
<evidence type="ECO:0000256" key="2">
    <source>
        <dbReference type="ARBA" id="ARBA00005916"/>
    </source>
</evidence>
<evidence type="ECO:0000259" key="17">
    <source>
        <dbReference type="Pfam" id="PF05201"/>
    </source>
</evidence>
<accession>A0A4P8QNJ0</accession>
<evidence type="ECO:0000256" key="3">
    <source>
        <dbReference type="ARBA" id="ARBA00012970"/>
    </source>
</evidence>
<evidence type="ECO:0000256" key="13">
    <source>
        <dbReference type="PIRSR" id="PIRSR000445-4"/>
    </source>
</evidence>
<comment type="similarity">
    <text evidence="2 9 14">Belongs to the glutamyl-tRNA reductase family.</text>
</comment>
<dbReference type="Gene3D" id="3.30.460.30">
    <property type="entry name" value="Glutamyl-tRNA reductase, N-terminal domain"/>
    <property type="match status" value="1"/>
</dbReference>
<dbReference type="Pfam" id="PF05201">
    <property type="entry name" value="GlutR_N"/>
    <property type="match status" value="1"/>
</dbReference>
<feature type="site" description="Important for activity" evidence="9 13">
    <location>
        <position position="100"/>
    </location>
</feature>
<keyword evidence="6 9" id="KW-0627">Porphyrin biosynthesis</keyword>
<evidence type="ECO:0000256" key="8">
    <source>
        <dbReference type="ARBA" id="ARBA00068659"/>
    </source>
</evidence>
<comment type="subunit">
    <text evidence="9">Homodimer.</text>
</comment>
<evidence type="ECO:0000256" key="6">
    <source>
        <dbReference type="ARBA" id="ARBA00023244"/>
    </source>
</evidence>
<comment type="pathway">
    <text evidence="1 9 14">Porphyrin-containing compound metabolism; protoporphyrin-IX biosynthesis; 5-aminolevulinate from L-glutamyl-tRNA(Glu): step 1/2.</text>
</comment>
<dbReference type="Gene3D" id="3.40.50.720">
    <property type="entry name" value="NAD(P)-binding Rossmann-like Domain"/>
    <property type="match status" value="1"/>
</dbReference>
<protein>
    <recommendedName>
        <fullName evidence="8 9">Glutamyl-tRNA reductase</fullName>
        <shortName evidence="9">GluTR</shortName>
        <ecNumber evidence="3 9">1.2.1.70</ecNumber>
    </recommendedName>
</protein>
<evidence type="ECO:0000313" key="18">
    <source>
        <dbReference type="EMBL" id="QCR08597.1"/>
    </source>
</evidence>
<feature type="binding site" evidence="9 11">
    <location>
        <position position="110"/>
    </location>
    <ligand>
        <name>substrate</name>
    </ligand>
</feature>
<feature type="binding site" evidence="9 12">
    <location>
        <begin position="190"/>
        <end position="195"/>
    </location>
    <ligand>
        <name>NADP(+)</name>
        <dbReference type="ChEBI" id="CHEBI:58349"/>
    </ligand>
</feature>
<dbReference type="Proteomes" id="UP000299580">
    <property type="component" value="Chromosome"/>
</dbReference>
<dbReference type="Pfam" id="PF01488">
    <property type="entry name" value="Shikimate_DH"/>
    <property type="match status" value="1"/>
</dbReference>
<gene>
    <name evidence="9" type="primary">hemA</name>
    <name evidence="18" type="ORF">EH207_08710</name>
</gene>
<dbReference type="NCBIfam" id="TIGR01035">
    <property type="entry name" value="hemA"/>
    <property type="match status" value="1"/>
</dbReference>
<dbReference type="FunFam" id="3.30.460.30:FF:000001">
    <property type="entry name" value="Glutamyl-tRNA reductase"/>
    <property type="match status" value="1"/>
</dbReference>
<evidence type="ECO:0000313" key="19">
    <source>
        <dbReference type="Proteomes" id="UP000299580"/>
    </source>
</evidence>
<dbReference type="InterPro" id="IPR006151">
    <property type="entry name" value="Shikm_DH/Glu-tRNA_Rdtase"/>
</dbReference>
<reference evidence="18 19" key="1">
    <citation type="submission" date="2018-11" db="EMBL/GenBank/DDBJ databases">
        <title>Genome sequences of Brenneria nigrifluens and Brenneria rubrifaciens.</title>
        <authorList>
            <person name="Poret-Peterson A.T."/>
            <person name="McClean A.E."/>
            <person name="Kluepfel D.A."/>
        </authorList>
    </citation>
    <scope>NUCLEOTIDE SEQUENCE [LARGE SCALE GENOMIC DNA]</scope>
    <source>
        <strain evidence="18 19">6D370</strain>
    </source>
</reference>
<dbReference type="SUPFAM" id="SSF51735">
    <property type="entry name" value="NAD(P)-binding Rossmann-fold domains"/>
    <property type="match status" value="1"/>
</dbReference>
<dbReference type="KEGG" id="brb:EH207_08710"/>
<comment type="domain">
    <text evidence="9">Possesses an unusual extended V-shaped dimeric structure with each monomer consisting of three distinct domains arranged along a curved 'spinal' alpha-helix. The N-terminal catalytic domain specifically recognizes the glutamate moiety of the substrate. The second domain is the NADPH-binding domain, and the third C-terminal domain is responsible for dimerization.</text>
</comment>
<feature type="binding site" evidence="9 11">
    <location>
        <begin position="115"/>
        <end position="117"/>
    </location>
    <ligand>
        <name>substrate</name>
    </ligand>
</feature>
<evidence type="ECO:0000259" key="15">
    <source>
        <dbReference type="Pfam" id="PF00745"/>
    </source>
</evidence>
<feature type="binding site" evidence="9 11">
    <location>
        <position position="121"/>
    </location>
    <ligand>
        <name>substrate</name>
    </ligand>
</feature>
<dbReference type="GO" id="GO:0019353">
    <property type="term" value="P:protoporphyrinogen IX biosynthetic process from glutamate"/>
    <property type="evidence" value="ECO:0007669"/>
    <property type="project" value="TreeGrafter"/>
</dbReference>
<feature type="domain" description="Tetrapyrrole biosynthesis glutamyl-tRNA reductase dimerisation" evidence="15">
    <location>
        <begin position="321"/>
        <end position="417"/>
    </location>
</feature>
<evidence type="ECO:0000256" key="7">
    <source>
        <dbReference type="ARBA" id="ARBA00047464"/>
    </source>
</evidence>
<dbReference type="InterPro" id="IPR015896">
    <property type="entry name" value="4pyrrol_synth_GluRdtase_dimer"/>
</dbReference>
<dbReference type="InterPro" id="IPR018214">
    <property type="entry name" value="GluRdtase_CS"/>
</dbReference>
<dbReference type="SUPFAM" id="SSF69742">
    <property type="entry name" value="Glutamyl tRNA-reductase catalytic, N-terminal domain"/>
    <property type="match status" value="1"/>
</dbReference>
<dbReference type="CDD" id="cd05213">
    <property type="entry name" value="NAD_bind_Glutamyl_tRNA_reduct"/>
    <property type="match status" value="1"/>
</dbReference>
<dbReference type="UniPathway" id="UPA00251">
    <property type="reaction ID" value="UER00316"/>
</dbReference>
<dbReference type="GO" id="GO:0050661">
    <property type="term" value="F:NADP binding"/>
    <property type="evidence" value="ECO:0007669"/>
    <property type="project" value="InterPro"/>
</dbReference>
<comment type="miscellaneous">
    <text evidence="9">During catalysis, the active site Cys acts as a nucleophile attacking the alpha-carbonyl group of tRNA-bound glutamate with the formation of a thioester intermediate between enzyme and glutamate, and the concomitant release of tRNA(Glu). The thioester intermediate is finally reduced by direct hydride transfer from NADPH, to form the product GSA.</text>
</comment>
<dbReference type="PANTHER" id="PTHR43013:SF1">
    <property type="entry name" value="GLUTAMYL-TRNA REDUCTASE"/>
    <property type="match status" value="1"/>
</dbReference>
<evidence type="ECO:0000256" key="4">
    <source>
        <dbReference type="ARBA" id="ARBA00022857"/>
    </source>
</evidence>
<dbReference type="InterPro" id="IPR036343">
    <property type="entry name" value="GluRdtase_N_sf"/>
</dbReference>
<dbReference type="PROSITE" id="PS00747">
    <property type="entry name" value="GLUTR"/>
    <property type="match status" value="1"/>
</dbReference>
<evidence type="ECO:0000256" key="1">
    <source>
        <dbReference type="ARBA" id="ARBA00005059"/>
    </source>
</evidence>
<dbReference type="PANTHER" id="PTHR43013">
    <property type="entry name" value="GLUTAMYL-TRNA REDUCTASE"/>
    <property type="match status" value="1"/>
</dbReference>
<feature type="domain" description="Glutamyl-tRNA reductase N-terminal" evidence="17">
    <location>
        <begin position="6"/>
        <end position="157"/>
    </location>
</feature>
<dbReference type="OrthoDB" id="110209at2"/>
<dbReference type="PIRSF" id="PIRSF000445">
    <property type="entry name" value="4pyrrol_synth_GluRdtase"/>
    <property type="match status" value="1"/>
</dbReference>
<evidence type="ECO:0000256" key="10">
    <source>
        <dbReference type="PIRSR" id="PIRSR000445-1"/>
    </source>
</evidence>
<feature type="active site" description="Nucleophile" evidence="9 10">
    <location>
        <position position="50"/>
    </location>
</feature>
<dbReference type="GO" id="GO:0008883">
    <property type="term" value="F:glutamyl-tRNA reductase activity"/>
    <property type="evidence" value="ECO:0007669"/>
    <property type="project" value="UniProtKB-UniRule"/>
</dbReference>
<keyword evidence="4 9" id="KW-0521">NADP</keyword>
<keyword evidence="5 9" id="KW-0560">Oxidoreductase</keyword>
<dbReference type="SUPFAM" id="SSF69075">
    <property type="entry name" value="Glutamyl tRNA-reductase dimerization domain"/>
    <property type="match status" value="1"/>
</dbReference>
<dbReference type="InterPro" id="IPR015895">
    <property type="entry name" value="4pyrrol_synth_GluRdtase_N"/>
</dbReference>
<evidence type="ECO:0000256" key="5">
    <source>
        <dbReference type="ARBA" id="ARBA00023002"/>
    </source>
</evidence>
<feature type="binding site" evidence="9 11">
    <location>
        <begin position="49"/>
        <end position="52"/>
    </location>
    <ligand>
        <name>substrate</name>
    </ligand>
</feature>
<dbReference type="InterPro" id="IPR036291">
    <property type="entry name" value="NAD(P)-bd_dom_sf"/>
</dbReference>
<evidence type="ECO:0000259" key="16">
    <source>
        <dbReference type="Pfam" id="PF01488"/>
    </source>
</evidence>